<dbReference type="SUPFAM" id="SSF46689">
    <property type="entry name" value="Homeodomain-like"/>
    <property type="match status" value="1"/>
</dbReference>
<dbReference type="AlphaFoldDB" id="A0A511ZIL6"/>
<evidence type="ECO:0000256" key="3">
    <source>
        <dbReference type="ARBA" id="ARBA00023163"/>
    </source>
</evidence>
<dbReference type="PANTHER" id="PTHR43280:SF28">
    <property type="entry name" value="HTH-TYPE TRANSCRIPTIONAL ACTIVATOR RHAS"/>
    <property type="match status" value="1"/>
</dbReference>
<feature type="transmembrane region" description="Helical" evidence="5">
    <location>
        <begin position="295"/>
        <end position="315"/>
    </location>
</feature>
<protein>
    <submittedName>
        <fullName evidence="7">AraC family transcriptional regulator</fullName>
    </submittedName>
</protein>
<keyword evidence="1" id="KW-0805">Transcription regulation</keyword>
<dbReference type="PRINTS" id="PR00032">
    <property type="entry name" value="HTHARAC"/>
</dbReference>
<keyword evidence="8" id="KW-1185">Reference proteome</keyword>
<name>A0A511ZIL6_9BACI</name>
<feature type="transmembrane region" description="Helical" evidence="5">
    <location>
        <begin position="12"/>
        <end position="35"/>
    </location>
</feature>
<evidence type="ECO:0000256" key="1">
    <source>
        <dbReference type="ARBA" id="ARBA00023015"/>
    </source>
</evidence>
<accession>A0A511ZIL6</accession>
<dbReference type="RefSeq" id="WP_147210275.1">
    <property type="nucleotide sequence ID" value="NZ_BJYM01000007.1"/>
</dbReference>
<keyword evidence="4" id="KW-0175">Coiled coil</keyword>
<keyword evidence="2" id="KW-0238">DNA-binding</keyword>
<keyword evidence="3" id="KW-0804">Transcription</keyword>
<evidence type="ECO:0000313" key="8">
    <source>
        <dbReference type="Proteomes" id="UP000321558"/>
    </source>
</evidence>
<feature type="coiled-coil region" evidence="4">
    <location>
        <begin position="43"/>
        <end position="71"/>
    </location>
</feature>
<dbReference type="OrthoDB" id="1975037at2"/>
<feature type="domain" description="HTH araC/xylS-type" evidence="6">
    <location>
        <begin position="648"/>
        <end position="747"/>
    </location>
</feature>
<evidence type="ECO:0000256" key="4">
    <source>
        <dbReference type="SAM" id="Coils"/>
    </source>
</evidence>
<organism evidence="7 8">
    <name type="scientific">Oceanobacillus sojae</name>
    <dbReference type="NCBI Taxonomy" id="582851"/>
    <lineage>
        <taxon>Bacteria</taxon>
        <taxon>Bacillati</taxon>
        <taxon>Bacillota</taxon>
        <taxon>Bacilli</taxon>
        <taxon>Bacillales</taxon>
        <taxon>Bacillaceae</taxon>
        <taxon>Oceanobacillus</taxon>
    </lineage>
</organism>
<keyword evidence="5" id="KW-0812">Transmembrane</keyword>
<evidence type="ECO:0000259" key="6">
    <source>
        <dbReference type="PROSITE" id="PS01124"/>
    </source>
</evidence>
<gene>
    <name evidence="7" type="ORF">OSO01_20280</name>
</gene>
<dbReference type="Pfam" id="PF12833">
    <property type="entry name" value="HTH_18"/>
    <property type="match status" value="1"/>
</dbReference>
<dbReference type="SMART" id="SM00342">
    <property type="entry name" value="HTH_ARAC"/>
    <property type="match status" value="1"/>
</dbReference>
<proteinExistence type="predicted"/>
<dbReference type="Gene3D" id="1.10.10.60">
    <property type="entry name" value="Homeodomain-like"/>
    <property type="match status" value="2"/>
</dbReference>
<keyword evidence="5" id="KW-0472">Membrane</keyword>
<sequence length="749" mass="86727">MSKFKWLKSRLLYKYIVSYLLIFLVPFSVLSFIVYKNSVSSLREEIEQANISKLEQVKQLTDERMNELETLAARISYDPRLTPYMVSDDYYGGEAIDELKKYKANSSIIEELFVYYHSKDILYSTNGSYPLNVLLERKYQFEDWEKEQFIEELHTNLPMIKSAENIITNEGNKERVVAYLFPIAPNNPTPYGTVMFFIKESMMNDQMETILGDFEGNAYILNENNEEVAAAIHDEDIAQSDLDKIIGNKQGIDNLKINGNEYSRSTVKSDDSGWTFVTILDTEQFFERLQHTKQLILLIITGIFVLGIVLAVYLGRNQYKPIKKLFELTNGGLNNENKNELETIQHRISHIYHDYQMINETVDLQQPFAREQLLVRLLRGDINDEKEIEKMLDTLHIPIKAEAYFVAIIFFEEKNVKANEVEIREKVLKDFSELALTNAVGQAVNLLYNDTFALIIGLEKRHGNAGQERGQVIREVQYYMRERLSSEPTISAGGICNEKKSINRSYIEALAAMDYKFMYPAGSIINFEDISLEQEQVFGYPREEQIKLVQSLKQGDVAVAKETLTDIFSLHTKRGLPLHAVKLIYYDIINTVIKTISDLGLRNHIQNIDKLAEFSSSEQLHRDLLTMIQEVCKEVAKDKESHNDQLRKDILNYIQLNFDQYDLSLGKIAVEFQLSASYVSRFIKDQTGVNFSEYVQELRMNYVKQQLVKSNDSIKQIVLNVGYKDVANFTRKFKKNVGITPGQYRRFNR</sequence>
<evidence type="ECO:0000256" key="2">
    <source>
        <dbReference type="ARBA" id="ARBA00023125"/>
    </source>
</evidence>
<dbReference type="GO" id="GO:0043565">
    <property type="term" value="F:sequence-specific DNA binding"/>
    <property type="evidence" value="ECO:0007669"/>
    <property type="project" value="InterPro"/>
</dbReference>
<dbReference type="InterPro" id="IPR009057">
    <property type="entry name" value="Homeodomain-like_sf"/>
</dbReference>
<dbReference type="PANTHER" id="PTHR43280">
    <property type="entry name" value="ARAC-FAMILY TRANSCRIPTIONAL REGULATOR"/>
    <property type="match status" value="1"/>
</dbReference>
<dbReference type="EMBL" id="BJYM01000007">
    <property type="protein sequence ID" value="GEN87289.1"/>
    <property type="molecule type" value="Genomic_DNA"/>
</dbReference>
<dbReference type="GO" id="GO:0003700">
    <property type="term" value="F:DNA-binding transcription factor activity"/>
    <property type="evidence" value="ECO:0007669"/>
    <property type="project" value="InterPro"/>
</dbReference>
<keyword evidence="5" id="KW-1133">Transmembrane helix</keyword>
<comment type="caution">
    <text evidence="7">The sequence shown here is derived from an EMBL/GenBank/DDBJ whole genome shotgun (WGS) entry which is preliminary data.</text>
</comment>
<dbReference type="InterPro" id="IPR018060">
    <property type="entry name" value="HTH_AraC"/>
</dbReference>
<dbReference type="Proteomes" id="UP000321558">
    <property type="component" value="Unassembled WGS sequence"/>
</dbReference>
<dbReference type="PROSITE" id="PS01124">
    <property type="entry name" value="HTH_ARAC_FAMILY_2"/>
    <property type="match status" value="1"/>
</dbReference>
<reference evidence="7 8" key="1">
    <citation type="submission" date="2019-07" db="EMBL/GenBank/DDBJ databases">
        <title>Whole genome shotgun sequence of Oceanobacillus sojae NBRC 105379.</title>
        <authorList>
            <person name="Hosoyama A."/>
            <person name="Uohara A."/>
            <person name="Ohji S."/>
            <person name="Ichikawa N."/>
        </authorList>
    </citation>
    <scope>NUCLEOTIDE SEQUENCE [LARGE SCALE GENOMIC DNA]</scope>
    <source>
        <strain evidence="7 8">NBRC 105379</strain>
    </source>
</reference>
<dbReference type="InterPro" id="IPR020449">
    <property type="entry name" value="Tscrpt_reg_AraC-type_HTH"/>
</dbReference>
<evidence type="ECO:0000256" key="5">
    <source>
        <dbReference type="SAM" id="Phobius"/>
    </source>
</evidence>
<evidence type="ECO:0000313" key="7">
    <source>
        <dbReference type="EMBL" id="GEN87289.1"/>
    </source>
</evidence>